<comment type="caution">
    <text evidence="2">The sequence shown here is derived from an EMBL/GenBank/DDBJ whole genome shotgun (WGS) entry which is preliminary data.</text>
</comment>
<evidence type="ECO:0000313" key="2">
    <source>
        <dbReference type="EMBL" id="MPN29125.1"/>
    </source>
</evidence>
<sequence length="195" mass="20791">MTARCAPGSTLQLLTGTEQRPSRGTVDWQGRTADWDVPTVLSLGTVPADGQVDLIVRSDRPDIRPGDLGCLDPTALDRTVAASQDQAPTVRFGRSSVTAQWVTPQTGEAVVLTTALPGWSCRTDAGPATVTSRAGMLTVPVHDTTRLTCDHRQPGLAPGLGISAAALAATIGLELIRLRRRRQDRRRPGRSAHRS</sequence>
<feature type="transmembrane region" description="Helical" evidence="1">
    <location>
        <begin position="156"/>
        <end position="176"/>
    </location>
</feature>
<dbReference type="EMBL" id="VSSQ01079675">
    <property type="protein sequence ID" value="MPN29125.1"/>
    <property type="molecule type" value="Genomic_DNA"/>
</dbReference>
<protein>
    <submittedName>
        <fullName evidence="2">Uncharacterized protein</fullName>
    </submittedName>
</protein>
<name>A0A645GR13_9ZZZZ</name>
<gene>
    <name evidence="2" type="ORF">SDC9_176576</name>
</gene>
<accession>A0A645GR13</accession>
<keyword evidence="1" id="KW-0812">Transmembrane</keyword>
<keyword evidence="1" id="KW-1133">Transmembrane helix</keyword>
<organism evidence="2">
    <name type="scientific">bioreactor metagenome</name>
    <dbReference type="NCBI Taxonomy" id="1076179"/>
    <lineage>
        <taxon>unclassified sequences</taxon>
        <taxon>metagenomes</taxon>
        <taxon>ecological metagenomes</taxon>
    </lineage>
</organism>
<dbReference type="AlphaFoldDB" id="A0A645GR13"/>
<evidence type="ECO:0000256" key="1">
    <source>
        <dbReference type="SAM" id="Phobius"/>
    </source>
</evidence>
<keyword evidence="1" id="KW-0472">Membrane</keyword>
<reference evidence="2" key="1">
    <citation type="submission" date="2019-08" db="EMBL/GenBank/DDBJ databases">
        <authorList>
            <person name="Kucharzyk K."/>
            <person name="Murdoch R.W."/>
            <person name="Higgins S."/>
            <person name="Loffler F."/>
        </authorList>
    </citation>
    <scope>NUCLEOTIDE SEQUENCE</scope>
</reference>
<proteinExistence type="predicted"/>